<feature type="transmembrane region" description="Helical" evidence="5">
    <location>
        <begin position="72"/>
        <end position="93"/>
    </location>
</feature>
<accession>A0A914WCM6</accession>
<keyword evidence="7" id="KW-1185">Reference proteome</keyword>
<proteinExistence type="predicted"/>
<dbReference type="WBParaSite" id="PSAMB.scaffold373size54233.g5512.t1">
    <property type="protein sequence ID" value="PSAMB.scaffold373size54233.g5512.t1"/>
    <property type="gene ID" value="PSAMB.scaffold373size54233.g5512"/>
</dbReference>
<dbReference type="AlphaFoldDB" id="A0A914WCM6"/>
<feature type="domain" description="G-protein coupled receptors family 1 profile" evidence="6">
    <location>
        <begin position="53"/>
        <end position="391"/>
    </location>
</feature>
<evidence type="ECO:0000256" key="2">
    <source>
        <dbReference type="ARBA" id="ARBA00022692"/>
    </source>
</evidence>
<name>A0A914WCM6_9BILA</name>
<evidence type="ECO:0000313" key="7">
    <source>
        <dbReference type="Proteomes" id="UP000887566"/>
    </source>
</evidence>
<feature type="transmembrane region" description="Helical" evidence="5">
    <location>
        <begin position="38"/>
        <end position="60"/>
    </location>
</feature>
<dbReference type="InterPro" id="IPR000276">
    <property type="entry name" value="GPCR_Rhodpsn"/>
</dbReference>
<feature type="transmembrane region" description="Helical" evidence="5">
    <location>
        <begin position="221"/>
        <end position="246"/>
    </location>
</feature>
<evidence type="ECO:0000259" key="6">
    <source>
        <dbReference type="PROSITE" id="PS50262"/>
    </source>
</evidence>
<keyword evidence="2 5" id="KW-0812">Transmembrane</keyword>
<reference evidence="8" key="1">
    <citation type="submission" date="2022-11" db="UniProtKB">
        <authorList>
            <consortium name="WormBaseParasite"/>
        </authorList>
    </citation>
    <scope>IDENTIFICATION</scope>
</reference>
<dbReference type="GO" id="GO:0008528">
    <property type="term" value="F:G protein-coupled peptide receptor activity"/>
    <property type="evidence" value="ECO:0007669"/>
    <property type="project" value="InterPro"/>
</dbReference>
<dbReference type="PRINTS" id="PR00237">
    <property type="entry name" value="GPCRRHODOPSN"/>
</dbReference>
<dbReference type="Pfam" id="PF10324">
    <property type="entry name" value="7TM_GPCR_Srw"/>
    <property type="match status" value="2"/>
</dbReference>
<protein>
    <submittedName>
        <fullName evidence="8">G-protein coupled receptors family 1 profile domain-containing protein</fullName>
    </submittedName>
</protein>
<dbReference type="PANTHER" id="PTHR46273">
    <property type="entry name" value="MYOSUPPRESSIN RECEPTOR 1, ISOFORM B-RELATED"/>
    <property type="match status" value="1"/>
</dbReference>
<dbReference type="InterPro" id="IPR017452">
    <property type="entry name" value="GPCR_Rhodpsn_7TM"/>
</dbReference>
<dbReference type="PROSITE" id="PS50262">
    <property type="entry name" value="G_PROTEIN_RECEP_F1_2"/>
    <property type="match status" value="1"/>
</dbReference>
<dbReference type="PANTHER" id="PTHR46273:SF4">
    <property type="entry name" value="AT19640P"/>
    <property type="match status" value="1"/>
</dbReference>
<keyword evidence="3 5" id="KW-1133">Transmembrane helix</keyword>
<keyword evidence="4 5" id="KW-0472">Membrane</keyword>
<dbReference type="GO" id="GO:0005886">
    <property type="term" value="C:plasma membrane"/>
    <property type="evidence" value="ECO:0007669"/>
    <property type="project" value="TreeGrafter"/>
</dbReference>
<evidence type="ECO:0000256" key="3">
    <source>
        <dbReference type="ARBA" id="ARBA00022989"/>
    </source>
</evidence>
<evidence type="ECO:0000256" key="1">
    <source>
        <dbReference type="ARBA" id="ARBA00004370"/>
    </source>
</evidence>
<evidence type="ECO:0000256" key="5">
    <source>
        <dbReference type="SAM" id="Phobius"/>
    </source>
</evidence>
<feature type="transmembrane region" description="Helical" evidence="5">
    <location>
        <begin position="160"/>
        <end position="181"/>
    </location>
</feature>
<feature type="transmembrane region" description="Helical" evidence="5">
    <location>
        <begin position="113"/>
        <end position="140"/>
    </location>
</feature>
<dbReference type="SUPFAM" id="SSF81321">
    <property type="entry name" value="Family A G protein-coupled receptor-like"/>
    <property type="match status" value="1"/>
</dbReference>
<dbReference type="Proteomes" id="UP000887566">
    <property type="component" value="Unplaced"/>
</dbReference>
<dbReference type="InterPro" id="IPR019427">
    <property type="entry name" value="7TM_GPCR_serpentine_rcpt_Srw"/>
</dbReference>
<dbReference type="Gene3D" id="1.20.1070.10">
    <property type="entry name" value="Rhodopsin 7-helix transmembrane proteins"/>
    <property type="match status" value="1"/>
</dbReference>
<sequence>MSASQQHCELNHILDMGDNSTLAVVYSLRYFGLRYSYYHGYICAFLCTYGIIANVINIIVLTRPWMRTAVNIILSAIAICDIGTMVSYFVYVLHVRLIHSDFPCHSDVYTYSWLLYILFHSLWSIFLHTTSLWLAVLLAFIRLCVIRRAKIATTVMTPVFIGRLIFAVCFGITVFMIPISLVNSVKTTDPRNRCAHEVNQTLYTIDLSEMGMQNNCLLLRVALWISGILFKLLPCVFLTVLIWGLLRTYKEARQRNKRFRRQSAQNQPAPYTYTMDQKCRGSETAPLTLGVPIVPDRRESTLLQHRATLTAVGSVPVSRATSMCQAPAFTSRTTIMLTSILLIFLLTEIPQALLAGLGGFFPDVYFTIYPSVGEVLDLLSLINSSVNFILYCSMSSRFRATFVYIFWTRFWLKETSRSQGSQSLHDGLGMNLAVGILATPKFKRYVLWRRKHSMYHQQSTQLTVLNGVSRQRLL</sequence>
<dbReference type="InterPro" id="IPR053219">
    <property type="entry name" value="GPCR_Dmsr-1"/>
</dbReference>
<evidence type="ECO:0000256" key="4">
    <source>
        <dbReference type="ARBA" id="ARBA00023136"/>
    </source>
</evidence>
<comment type="subcellular location">
    <subcellularLocation>
        <location evidence="1">Membrane</location>
    </subcellularLocation>
</comment>
<dbReference type="CDD" id="cd14978">
    <property type="entry name" value="7tmA_FMRFamide_R-like"/>
    <property type="match status" value="1"/>
</dbReference>
<evidence type="ECO:0000313" key="8">
    <source>
        <dbReference type="WBParaSite" id="PSAMB.scaffold373size54233.g5512.t1"/>
    </source>
</evidence>
<organism evidence="7 8">
    <name type="scientific">Plectus sambesii</name>
    <dbReference type="NCBI Taxonomy" id="2011161"/>
    <lineage>
        <taxon>Eukaryota</taxon>
        <taxon>Metazoa</taxon>
        <taxon>Ecdysozoa</taxon>
        <taxon>Nematoda</taxon>
        <taxon>Chromadorea</taxon>
        <taxon>Plectida</taxon>
        <taxon>Plectina</taxon>
        <taxon>Plectoidea</taxon>
        <taxon>Plectidae</taxon>
        <taxon>Plectus</taxon>
    </lineage>
</organism>
<feature type="transmembrane region" description="Helical" evidence="5">
    <location>
        <begin position="340"/>
        <end position="368"/>
    </location>
</feature>